<evidence type="ECO:0000313" key="1">
    <source>
        <dbReference type="EMBL" id="OMJ90468.1"/>
    </source>
</evidence>
<sequence>MQEEKDKINRKSKKIVDDNFECYLAQEKITVDLSKSISKRLSKSIFERVEKFKVNCEIDWDLVMAEFEVNSEEYLKVKKKISNHYYYKKASAKKKKILRERSVRNVKTRGIFYNWYKSSSNVSDLK</sequence>
<name>A0A1R2CN73_9CILI</name>
<comment type="caution">
    <text evidence="1">The sequence shown here is derived from an EMBL/GenBank/DDBJ whole genome shotgun (WGS) entry which is preliminary data.</text>
</comment>
<accession>A0A1R2CN73</accession>
<dbReference type="AlphaFoldDB" id="A0A1R2CN73"/>
<keyword evidence="2" id="KW-1185">Reference proteome</keyword>
<proteinExistence type="predicted"/>
<dbReference type="Proteomes" id="UP000187209">
    <property type="component" value="Unassembled WGS sequence"/>
</dbReference>
<gene>
    <name evidence="1" type="ORF">SteCoe_7170</name>
</gene>
<evidence type="ECO:0000313" key="2">
    <source>
        <dbReference type="Proteomes" id="UP000187209"/>
    </source>
</evidence>
<reference evidence="1 2" key="1">
    <citation type="submission" date="2016-11" db="EMBL/GenBank/DDBJ databases">
        <title>The macronuclear genome of Stentor coeruleus: a giant cell with tiny introns.</title>
        <authorList>
            <person name="Slabodnick M."/>
            <person name="Ruby J.G."/>
            <person name="Reiff S.B."/>
            <person name="Swart E.C."/>
            <person name="Gosai S."/>
            <person name="Prabakaran S."/>
            <person name="Witkowska E."/>
            <person name="Larue G.E."/>
            <person name="Fisher S."/>
            <person name="Freeman R.M."/>
            <person name="Gunawardena J."/>
            <person name="Chu W."/>
            <person name="Stover N.A."/>
            <person name="Gregory B.D."/>
            <person name="Nowacki M."/>
            <person name="Derisi J."/>
            <person name="Roy S.W."/>
            <person name="Marshall W.F."/>
            <person name="Sood P."/>
        </authorList>
    </citation>
    <scope>NUCLEOTIDE SEQUENCE [LARGE SCALE GENOMIC DNA]</scope>
    <source>
        <strain evidence="1">WM001</strain>
    </source>
</reference>
<protein>
    <submittedName>
        <fullName evidence="1">Uncharacterized protein</fullName>
    </submittedName>
</protein>
<dbReference type="EMBL" id="MPUH01000102">
    <property type="protein sequence ID" value="OMJ90468.1"/>
    <property type="molecule type" value="Genomic_DNA"/>
</dbReference>
<organism evidence="1 2">
    <name type="scientific">Stentor coeruleus</name>
    <dbReference type="NCBI Taxonomy" id="5963"/>
    <lineage>
        <taxon>Eukaryota</taxon>
        <taxon>Sar</taxon>
        <taxon>Alveolata</taxon>
        <taxon>Ciliophora</taxon>
        <taxon>Postciliodesmatophora</taxon>
        <taxon>Heterotrichea</taxon>
        <taxon>Heterotrichida</taxon>
        <taxon>Stentoridae</taxon>
        <taxon>Stentor</taxon>
    </lineage>
</organism>